<dbReference type="InterPro" id="IPR000768">
    <property type="entry name" value="ART"/>
</dbReference>
<keyword evidence="5 10" id="KW-0732">Signal</keyword>
<dbReference type="PROSITE" id="PS51996">
    <property type="entry name" value="TR_MART"/>
    <property type="match status" value="1"/>
</dbReference>
<dbReference type="SMR" id="G1U2J3"/>
<evidence type="ECO:0000256" key="5">
    <source>
        <dbReference type="ARBA" id="ARBA00022729"/>
    </source>
</evidence>
<evidence type="ECO:0000256" key="10">
    <source>
        <dbReference type="RuleBase" id="RU361228"/>
    </source>
</evidence>
<dbReference type="Ensembl" id="ENSOCUT00000027210.2">
    <property type="protein sequence ID" value="ENSOCUP00000023592.2"/>
    <property type="gene ID" value="ENSOCUG00000026823.3"/>
</dbReference>
<dbReference type="GO" id="GO:0016779">
    <property type="term" value="F:nucleotidyltransferase activity"/>
    <property type="evidence" value="ECO:0007669"/>
    <property type="project" value="UniProtKB-KW"/>
</dbReference>
<proteinExistence type="inferred from homology"/>
<keyword evidence="2 10" id="KW-0328">Glycosyltransferase</keyword>
<sequence>MWVPAVANLLLLSLGLLEAIQDTPLDMALDLFDDEYVGCEAAMTAALPHLNLTEFHANKVYADGWAKASHKWRELQDQCPARLPPLPVGFREEHVVALLAYMDESHLYKEFNSAVRQAGRSRAHYLQHFSFKTLHFLLTEALQLLRKDQRQSGCRRVFRGVEGQRFQPAGPGTVRLGIFAS</sequence>
<dbReference type="SUPFAM" id="SSF56399">
    <property type="entry name" value="ADP-ribosylation"/>
    <property type="match status" value="1"/>
</dbReference>
<protein>
    <recommendedName>
        <fullName evidence="10">NAD(P)(+)--arginine ADP-ribosyltransferase</fullName>
        <ecNumber evidence="10">2.4.2.31</ecNumber>
    </recommendedName>
    <alternativeName>
        <fullName evidence="10">Mono(ADP-ribosyl)transferase</fullName>
    </alternativeName>
</protein>
<dbReference type="AlphaFoldDB" id="G1U2J3"/>
<evidence type="ECO:0000256" key="6">
    <source>
        <dbReference type="ARBA" id="ARBA00022857"/>
    </source>
</evidence>
<evidence type="ECO:0000256" key="2">
    <source>
        <dbReference type="ARBA" id="ARBA00022676"/>
    </source>
</evidence>
<keyword evidence="4" id="KW-0548">Nucleotidyltransferase</keyword>
<name>G1U2J3_RABIT</name>
<dbReference type="PROSITE" id="PS01291">
    <property type="entry name" value="ART"/>
    <property type="match status" value="1"/>
</dbReference>
<dbReference type="Proteomes" id="UP000001811">
    <property type="component" value="Chromosome 1"/>
</dbReference>
<keyword evidence="7 10" id="KW-0520">NAD</keyword>
<dbReference type="EMBL" id="AAGW02008129">
    <property type="status" value="NOT_ANNOTATED_CDS"/>
    <property type="molecule type" value="Genomic_DNA"/>
</dbReference>
<keyword evidence="6 10" id="KW-0521">NADP</keyword>
<evidence type="ECO:0000313" key="12">
    <source>
        <dbReference type="Proteomes" id="UP000001811"/>
    </source>
</evidence>
<dbReference type="eggNOG" id="ENOG502QUE9">
    <property type="taxonomic scope" value="Eukaryota"/>
</dbReference>
<evidence type="ECO:0000313" key="11">
    <source>
        <dbReference type="Ensembl" id="ENSOCUP00000023592.2"/>
    </source>
</evidence>
<evidence type="ECO:0000256" key="7">
    <source>
        <dbReference type="ARBA" id="ARBA00023027"/>
    </source>
</evidence>
<evidence type="ECO:0000256" key="4">
    <source>
        <dbReference type="ARBA" id="ARBA00022695"/>
    </source>
</evidence>
<dbReference type="InterPro" id="IPR050999">
    <property type="entry name" value="ADP-ribosyltransferase_ARG"/>
</dbReference>
<evidence type="ECO:0000256" key="3">
    <source>
        <dbReference type="ARBA" id="ARBA00022679"/>
    </source>
</evidence>
<dbReference type="PANTHER" id="PTHR10339:SF19">
    <property type="entry name" value="GPI-LINKED NAD(P)(+)--ARGININE ADP-RIBOSYLTRANSFERASE 1"/>
    <property type="match status" value="1"/>
</dbReference>
<dbReference type="PANTHER" id="PTHR10339">
    <property type="entry name" value="ADP-RIBOSYLTRANSFERASE"/>
    <property type="match status" value="1"/>
</dbReference>
<dbReference type="EC" id="2.4.2.31" evidence="10"/>
<reference evidence="11" key="3">
    <citation type="submission" date="2025-09" db="UniProtKB">
        <authorList>
            <consortium name="Ensembl"/>
        </authorList>
    </citation>
    <scope>IDENTIFICATION</scope>
    <source>
        <strain evidence="11">Thorbecke</strain>
    </source>
</reference>
<evidence type="ECO:0000256" key="8">
    <source>
        <dbReference type="ARBA" id="ARBA00023157"/>
    </source>
</evidence>
<keyword evidence="3 10" id="KW-0808">Transferase</keyword>
<feature type="signal peptide" evidence="10">
    <location>
        <begin position="1"/>
        <end position="19"/>
    </location>
</feature>
<dbReference type="InParanoid" id="G1U2J3"/>
<dbReference type="Pfam" id="PF01129">
    <property type="entry name" value="ART"/>
    <property type="match status" value="1"/>
</dbReference>
<dbReference type="GeneTree" id="ENSGT01030000234601"/>
<keyword evidence="12" id="KW-1185">Reference proteome</keyword>
<accession>G1U2J3</accession>
<comment type="catalytic activity">
    <reaction evidence="9 10">
        <text>L-arginyl-[protein] + NAD(+) = N(omega)-(ADP-D-ribosyl)-L-arginyl-[protein] + nicotinamide + H(+)</text>
        <dbReference type="Rhea" id="RHEA:19149"/>
        <dbReference type="Rhea" id="RHEA-COMP:10532"/>
        <dbReference type="Rhea" id="RHEA-COMP:15087"/>
        <dbReference type="ChEBI" id="CHEBI:15378"/>
        <dbReference type="ChEBI" id="CHEBI:17154"/>
        <dbReference type="ChEBI" id="CHEBI:29965"/>
        <dbReference type="ChEBI" id="CHEBI:57540"/>
        <dbReference type="ChEBI" id="CHEBI:142554"/>
        <dbReference type="EC" id="2.4.2.31"/>
    </reaction>
</comment>
<dbReference type="HOGENOM" id="CLU_059744_1_0_1"/>
<dbReference type="PRINTS" id="PR00970">
    <property type="entry name" value="RIBTRNSFRASE"/>
</dbReference>
<comment type="similarity">
    <text evidence="1 10">Belongs to the Arg-specific ADP-ribosyltransferase family.</text>
</comment>
<evidence type="ECO:0000256" key="9">
    <source>
        <dbReference type="ARBA" id="ARBA00047597"/>
    </source>
</evidence>
<keyword evidence="8" id="KW-1015">Disulfide bond</keyword>
<dbReference type="GO" id="GO:0003950">
    <property type="term" value="F:NAD+ poly-ADP-ribosyltransferase activity"/>
    <property type="evidence" value="ECO:0007669"/>
    <property type="project" value="TreeGrafter"/>
</dbReference>
<feature type="chain" id="PRO_5023973831" description="NAD(P)(+)--arginine ADP-ribosyltransferase" evidence="10">
    <location>
        <begin position="20"/>
        <end position="181"/>
    </location>
</feature>
<reference evidence="11 12" key="1">
    <citation type="journal article" date="2011" name="Nature">
        <title>A high-resolution map of human evolutionary constraint using 29 mammals.</title>
        <authorList>
            <person name="Lindblad-Toh K."/>
            <person name="Garber M."/>
            <person name="Zuk O."/>
            <person name="Lin M.F."/>
            <person name="Parker B.J."/>
            <person name="Washietl S."/>
            <person name="Kheradpour P."/>
            <person name="Ernst J."/>
            <person name="Jordan G."/>
            <person name="Mauceli E."/>
            <person name="Ward L.D."/>
            <person name="Lowe C.B."/>
            <person name="Holloway A.K."/>
            <person name="Clamp M."/>
            <person name="Gnerre S."/>
            <person name="Alfoldi J."/>
            <person name="Beal K."/>
            <person name="Chang J."/>
            <person name="Clawson H."/>
            <person name="Cuff J."/>
            <person name="Di Palma F."/>
            <person name="Fitzgerald S."/>
            <person name="Flicek P."/>
            <person name="Guttman M."/>
            <person name="Hubisz M.J."/>
            <person name="Jaffe D.B."/>
            <person name="Jungreis I."/>
            <person name="Kent W.J."/>
            <person name="Kostka D."/>
            <person name="Lara M."/>
            <person name="Martins A.L."/>
            <person name="Massingham T."/>
            <person name="Moltke I."/>
            <person name="Raney B.J."/>
            <person name="Rasmussen M.D."/>
            <person name="Robinson J."/>
            <person name="Stark A."/>
            <person name="Vilella A.J."/>
            <person name="Wen J."/>
            <person name="Xie X."/>
            <person name="Zody M.C."/>
            <person name="Baldwin J."/>
            <person name="Bloom T."/>
            <person name="Chin C.W."/>
            <person name="Heiman D."/>
            <person name="Nicol R."/>
            <person name="Nusbaum C."/>
            <person name="Young S."/>
            <person name="Wilkinson J."/>
            <person name="Worley K.C."/>
            <person name="Kovar C.L."/>
            <person name="Muzny D.M."/>
            <person name="Gibbs R.A."/>
            <person name="Cree A."/>
            <person name="Dihn H.H."/>
            <person name="Fowler G."/>
            <person name="Jhangiani S."/>
            <person name="Joshi V."/>
            <person name="Lee S."/>
            <person name="Lewis L.R."/>
            <person name="Nazareth L.V."/>
            <person name="Okwuonu G."/>
            <person name="Santibanez J."/>
            <person name="Warren W.C."/>
            <person name="Mardis E.R."/>
            <person name="Weinstock G.M."/>
            <person name="Wilson R.K."/>
            <person name="Delehaunty K."/>
            <person name="Dooling D."/>
            <person name="Fronik C."/>
            <person name="Fulton L."/>
            <person name="Fulton B."/>
            <person name="Graves T."/>
            <person name="Minx P."/>
            <person name="Sodergren E."/>
            <person name="Birney E."/>
            <person name="Margulies E.H."/>
            <person name="Herrero J."/>
            <person name="Green E.D."/>
            <person name="Haussler D."/>
            <person name="Siepel A."/>
            <person name="Goldman N."/>
            <person name="Pollard K.S."/>
            <person name="Pedersen J.S."/>
            <person name="Lander E.S."/>
            <person name="Kellis M."/>
        </authorList>
    </citation>
    <scope>NUCLEOTIDE SEQUENCE [LARGE SCALE GENOMIC DNA]</scope>
    <source>
        <strain evidence="11 12">Thorbecke inbred</strain>
    </source>
</reference>
<reference evidence="11" key="2">
    <citation type="submission" date="2025-08" db="UniProtKB">
        <authorList>
            <consortium name="Ensembl"/>
        </authorList>
    </citation>
    <scope>IDENTIFICATION</scope>
    <source>
        <strain evidence="11">Thorbecke</strain>
    </source>
</reference>
<dbReference type="Gene3D" id="3.90.176.10">
    <property type="entry name" value="Toxin ADP-ribosyltransferase, Chain A, domain 1"/>
    <property type="match status" value="1"/>
</dbReference>
<dbReference type="Bgee" id="ENSOCUG00000026823">
    <property type="expression patterns" value="Expressed in blood"/>
</dbReference>
<organism evidence="11 12">
    <name type="scientific">Oryctolagus cuniculus</name>
    <name type="common">Rabbit</name>
    <dbReference type="NCBI Taxonomy" id="9986"/>
    <lineage>
        <taxon>Eukaryota</taxon>
        <taxon>Metazoa</taxon>
        <taxon>Chordata</taxon>
        <taxon>Craniata</taxon>
        <taxon>Vertebrata</taxon>
        <taxon>Euteleostomi</taxon>
        <taxon>Mammalia</taxon>
        <taxon>Eutheria</taxon>
        <taxon>Euarchontoglires</taxon>
        <taxon>Glires</taxon>
        <taxon>Lagomorpha</taxon>
        <taxon>Leporidae</taxon>
        <taxon>Oryctolagus</taxon>
    </lineage>
</organism>
<dbReference type="GO" id="GO:0106274">
    <property type="term" value="F:NAD+-protein-arginine ADP-ribosyltransferase activity"/>
    <property type="evidence" value="ECO:0007669"/>
    <property type="project" value="UniProtKB-EC"/>
</dbReference>
<evidence type="ECO:0000256" key="1">
    <source>
        <dbReference type="ARBA" id="ARBA00009558"/>
    </source>
</evidence>